<feature type="region of interest" description="Disordered" evidence="2">
    <location>
        <begin position="821"/>
        <end position="845"/>
    </location>
</feature>
<protein>
    <recommendedName>
        <fullName evidence="3">Nephrocystin 3-like N-terminal domain-containing protein</fullName>
    </recommendedName>
</protein>
<gene>
    <name evidence="4" type="ORF">MPH_11593</name>
</gene>
<feature type="domain" description="Nephrocystin 3-like N-terminal" evidence="3">
    <location>
        <begin position="273"/>
        <end position="382"/>
    </location>
</feature>
<reference evidence="4 5" key="1">
    <citation type="journal article" date="2012" name="BMC Genomics">
        <title>Tools to kill: Genome of one of the most destructive plant pathogenic fungi Macrophomina phaseolina.</title>
        <authorList>
            <person name="Islam M.S."/>
            <person name="Haque M.S."/>
            <person name="Islam M.M."/>
            <person name="Emdad E.M."/>
            <person name="Halim A."/>
            <person name="Hossen Q.M.M."/>
            <person name="Hossain M.Z."/>
            <person name="Ahmed B."/>
            <person name="Rahim S."/>
            <person name="Rahman M.S."/>
            <person name="Alam M.M."/>
            <person name="Hou S."/>
            <person name="Wan X."/>
            <person name="Saito J.A."/>
            <person name="Alam M."/>
        </authorList>
    </citation>
    <scope>NUCLEOTIDE SEQUENCE [LARGE SCALE GENOMIC DNA]</scope>
    <source>
        <strain evidence="4 5">MS6</strain>
    </source>
</reference>
<sequence>VFPGAGALFKAAKPMIDIAHNYRKYYTVGGVHETMDKVLPHFVRMQRYVEIARQGPRLDRVHAEIIHKILVHFLRICGIYHDLHQSSNRRLGQFKNFCKAFVSLDGGIEKEVDEIKALVEHEGQENSAGTYGLLLVDDNRRTQERNSKLIRDALKIEQHKEFEDFCAVRHNQLRRAYARGVGSWLPALDEFSAWADVHQRPAPVLVLEAESKCGKTHLCSEVVRILQDEHQSGKGTGASVAFFYLKNSDNSRGSNVKEKQPSQGTPGNRPIADRNDGSKIGIRHALLSMIWQLTSADEDHQRFVAASVERCRSRLIDSKNIWGSLIKEYATLASKKSRKVFFFVIDGLDDSTLRNEKEDFTTIIQEIMEMPRSAFQIRLLITGTKHILEKDLKIEQNSSATIIQTYRDEGEKVDLLSKIKAKFCENVQDPPKSYLDILPALDEVKEANVQELRDILYRGPEDEYSAVQWQLMRLERQLNPDEIEEFNDVLSCMVLMRVWPRVKQLSTFVWLNNKAKPQVVLEKRIRDKYLQYFKVSDDVVVSEDTERYFHQRPPLEPEVSFGDDSASQNKSHEREIAFFIRLARAWGESGVSAKLENILKAAPPLTPRIDLDITEGHIKILLRILRAVCTPNRRFADQLHSYAPSFLFHHLREVKPEQLSNTPTHLRKEIGYLLYKFFMDKDSVEAWVREAMFKVPTNCLVVLFDPKEGSNGCLQAAARLQKDKYVRQGIILAKKKEGQDEHCTTAGIGQPECTNKTSETAASPALGQAGESKLEMTQDDQEGEFFDCSEPSVGSEKIRKTGETNIELERMEESREAIPCPDLTDRIPVGSDSTYQTSKEAEEVSDLVLSTEVTEHVTNNKGKRAEEDGTSRPNGKQPLPTIENLREMPRRAMAALWLEREEFAALDAFRWMRYIQKGVSSLFSLPYPNNLQLIQSLSQDFEIYQENISKEEITKLEGGSCEALKYHGCTESLKASGHVRVAETALQIQELSLERDDEAGISKPSDKQEHLDTAQKMYELILGRCEKALDLDGKNWRAHWYKARAEILRKDRASEKEDENGQLNEHPALAPLEAALDKLVEIGSWFKFKEERNEILDELLELSDKQKVPERGVKALAKLAETFPDDVELTKKGFDWAQGREDRHCMRNLLQALTMTVGKGKLSAMTRLLHRFATSLEFHDNLWLALHDDPGLIIKCYTDALKATDRVTTAAKDHLQFYYGLVLYYQQNVHNAVRVWEGIKLERAHFKEYPELRQLQAQISEKLASCFIQLTRSAIAMSSKSKKETEYMRKVKALIEEGDDGGTNVTNTRYLTLSLCRIYAMHDQQDNAKRRIRNYLKEAKSLLQNKTYDDDCEGYMALADILLALGDEKNAKRAWSMINNADDGHTFVRPLPCDGGCGHKWESYPDAEIYICKDCPGVHLDKFCSDKLKDGKLVQRVCGKNHELFRLPAWDGEARKKMKSDVARAGDLNKLTDGLLSDVMNEHEIKTTTIRKGERVWMILSNAAENLKKALNEEATDLENARKEKAVKKSSDKKSGAYKKKDDDRKDSRKKKKKVKRGGTNKGGGKSS</sequence>
<name>K2RA30_MACPH</name>
<feature type="compositionally biased region" description="Basic and acidic residues" evidence="2">
    <location>
        <begin position="1519"/>
        <end position="1547"/>
    </location>
</feature>
<feature type="region of interest" description="Disordered" evidence="2">
    <location>
        <begin position="857"/>
        <end position="881"/>
    </location>
</feature>
<keyword evidence="1" id="KW-0677">Repeat</keyword>
<evidence type="ECO:0000313" key="5">
    <source>
        <dbReference type="Proteomes" id="UP000007129"/>
    </source>
</evidence>
<feature type="region of interest" description="Disordered" evidence="2">
    <location>
        <begin position="251"/>
        <end position="276"/>
    </location>
</feature>
<dbReference type="InterPro" id="IPR056884">
    <property type="entry name" value="NPHP3-like_N"/>
</dbReference>
<dbReference type="VEuPathDB" id="FungiDB:MPH_11593"/>
<evidence type="ECO:0000259" key="3">
    <source>
        <dbReference type="Pfam" id="PF24883"/>
    </source>
</evidence>
<evidence type="ECO:0000256" key="1">
    <source>
        <dbReference type="ARBA" id="ARBA00022737"/>
    </source>
</evidence>
<comment type="caution">
    <text evidence="4">The sequence shown here is derived from an EMBL/GenBank/DDBJ whole genome shotgun (WGS) entry which is preliminary data.</text>
</comment>
<dbReference type="OrthoDB" id="2913095at2759"/>
<dbReference type="EMBL" id="AHHD01000494">
    <property type="protein sequence ID" value="EKG11328.1"/>
    <property type="molecule type" value="Genomic_DNA"/>
</dbReference>
<evidence type="ECO:0000256" key="2">
    <source>
        <dbReference type="SAM" id="MobiDB-lite"/>
    </source>
</evidence>
<evidence type="ECO:0000313" key="4">
    <source>
        <dbReference type="EMBL" id="EKG11328.1"/>
    </source>
</evidence>
<feature type="region of interest" description="Disordered" evidence="2">
    <location>
        <begin position="1517"/>
        <end position="1568"/>
    </location>
</feature>
<feature type="non-terminal residue" evidence="4">
    <location>
        <position position="1"/>
    </location>
</feature>
<dbReference type="PANTHER" id="PTHR10039">
    <property type="entry name" value="AMELOGENIN"/>
    <property type="match status" value="1"/>
</dbReference>
<organism evidence="4 5">
    <name type="scientific">Macrophomina phaseolina (strain MS6)</name>
    <name type="common">Charcoal rot fungus</name>
    <dbReference type="NCBI Taxonomy" id="1126212"/>
    <lineage>
        <taxon>Eukaryota</taxon>
        <taxon>Fungi</taxon>
        <taxon>Dikarya</taxon>
        <taxon>Ascomycota</taxon>
        <taxon>Pezizomycotina</taxon>
        <taxon>Dothideomycetes</taxon>
        <taxon>Dothideomycetes incertae sedis</taxon>
        <taxon>Botryosphaeriales</taxon>
        <taxon>Botryosphaeriaceae</taxon>
        <taxon>Macrophomina</taxon>
    </lineage>
</organism>
<dbReference type="Pfam" id="PF24883">
    <property type="entry name" value="NPHP3_N"/>
    <property type="match status" value="2"/>
</dbReference>
<feature type="domain" description="Nephrocystin 3-like N-terminal" evidence="3">
    <location>
        <begin position="180"/>
        <end position="253"/>
    </location>
</feature>
<dbReference type="Proteomes" id="UP000007129">
    <property type="component" value="Unassembled WGS sequence"/>
</dbReference>
<proteinExistence type="predicted"/>
<dbReference type="HOGENOM" id="CLU_001466_3_0_1"/>
<dbReference type="InParanoid" id="K2RA30"/>
<accession>K2RA30</accession>
<feature type="compositionally biased region" description="Basic residues" evidence="2">
    <location>
        <begin position="1548"/>
        <end position="1559"/>
    </location>
</feature>